<evidence type="ECO:0000259" key="3">
    <source>
        <dbReference type="Pfam" id="PF24766"/>
    </source>
</evidence>
<evidence type="ECO:0000313" key="5">
    <source>
        <dbReference type="Proteomes" id="UP001140949"/>
    </source>
</evidence>
<feature type="domain" description="SAP" evidence="2">
    <location>
        <begin position="82"/>
        <end position="117"/>
    </location>
</feature>
<name>A0AAX6GCU2_IRIPA</name>
<feature type="compositionally biased region" description="Acidic residues" evidence="1">
    <location>
        <begin position="7"/>
        <end position="34"/>
    </location>
</feature>
<evidence type="ECO:0000313" key="4">
    <source>
        <dbReference type="EMBL" id="KAJ6826068.1"/>
    </source>
</evidence>
<feature type="compositionally biased region" description="Basic and acidic residues" evidence="1">
    <location>
        <begin position="308"/>
        <end position="334"/>
    </location>
</feature>
<dbReference type="InterPro" id="IPR003034">
    <property type="entry name" value="SAP_dom"/>
</dbReference>
<feature type="compositionally biased region" description="Basic residues" evidence="1">
    <location>
        <begin position="240"/>
        <end position="252"/>
    </location>
</feature>
<sequence>MASLSSSEEEEEEEEEEESEYEEQSEEEETDLDEFSSRSGSSDDADDDDDDDENDDGGMKGKATDEDLCNKVIDLLERGKKLHSLKLTEFKAYLRKHELRISGTKAICIERILEHWRIKDGNGEKLYPKSSFSINCTGDVCKGDVILFKQRVYEKFDKVKRGGGGNIIGTRTIAGKVVKESYGATKQQHTFTVEILWCKGTKAWPPLYPLLVKGRNLYRLKTFRQPWNNETERSKVLAEKHKRGATARHVRAIAKSSSQNRASKKYSSSRVPPYMRRNKEQESSKNKIRTTRDITPSARRRSNTSKQVAEKRDSGPSITHPKESSSERVTETRHPRPSLAEVRYQQSTSNRVAESRYLGSSVAEPRYSGSSLAETIYPRSLIAHSERSNSNRVVETRYPGLPHAETRYQSSSIAHPEHSSVRGQYGLYHGVPYHIYNQAGQERIGMPAAYQPRREMLHQPNYIMEYTSSAGRVPHHHAMNRSESYIGNPYAHTREASDDGSGRLFRGWRGP</sequence>
<dbReference type="InterPro" id="IPR036361">
    <property type="entry name" value="SAP_dom_sf"/>
</dbReference>
<dbReference type="Pfam" id="PF24766">
    <property type="entry name" value="DUF7699"/>
    <property type="match status" value="1"/>
</dbReference>
<dbReference type="SUPFAM" id="SSF68906">
    <property type="entry name" value="SAP domain"/>
    <property type="match status" value="1"/>
</dbReference>
<comment type="caution">
    <text evidence="4">The sequence shown here is derived from an EMBL/GenBank/DDBJ whole genome shotgun (WGS) entry which is preliminary data.</text>
</comment>
<feature type="compositionally biased region" description="Polar residues" evidence="1">
    <location>
        <begin position="255"/>
        <end position="270"/>
    </location>
</feature>
<dbReference type="EMBL" id="JANAVB010021197">
    <property type="protein sequence ID" value="KAJ6826068.1"/>
    <property type="molecule type" value="Genomic_DNA"/>
</dbReference>
<keyword evidence="5" id="KW-1185">Reference proteome</keyword>
<proteinExistence type="predicted"/>
<dbReference type="Pfam" id="PF02037">
    <property type="entry name" value="SAP"/>
    <property type="match status" value="1"/>
</dbReference>
<feature type="domain" description="DUF7699" evidence="3">
    <location>
        <begin position="141"/>
        <end position="227"/>
    </location>
</feature>
<reference evidence="4" key="2">
    <citation type="submission" date="2023-04" db="EMBL/GenBank/DDBJ databases">
        <authorList>
            <person name="Bruccoleri R.E."/>
            <person name="Oakeley E.J."/>
            <person name="Faust A.-M."/>
            <person name="Dessus-Babus S."/>
            <person name="Altorfer M."/>
            <person name="Burckhardt D."/>
            <person name="Oertli M."/>
            <person name="Naumann U."/>
            <person name="Petersen F."/>
            <person name="Wong J."/>
        </authorList>
    </citation>
    <scope>NUCLEOTIDE SEQUENCE</scope>
    <source>
        <strain evidence="4">GSM-AAB239-AS_SAM_17_03QT</strain>
        <tissue evidence="4">Leaf</tissue>
    </source>
</reference>
<organism evidence="4 5">
    <name type="scientific">Iris pallida</name>
    <name type="common">Sweet iris</name>
    <dbReference type="NCBI Taxonomy" id="29817"/>
    <lineage>
        <taxon>Eukaryota</taxon>
        <taxon>Viridiplantae</taxon>
        <taxon>Streptophyta</taxon>
        <taxon>Embryophyta</taxon>
        <taxon>Tracheophyta</taxon>
        <taxon>Spermatophyta</taxon>
        <taxon>Magnoliopsida</taxon>
        <taxon>Liliopsida</taxon>
        <taxon>Asparagales</taxon>
        <taxon>Iridaceae</taxon>
        <taxon>Iridoideae</taxon>
        <taxon>Irideae</taxon>
        <taxon>Iris</taxon>
    </lineage>
</organism>
<feature type="region of interest" description="Disordered" evidence="1">
    <location>
        <begin position="490"/>
        <end position="511"/>
    </location>
</feature>
<dbReference type="InterPro" id="IPR056116">
    <property type="entry name" value="DUF7699"/>
</dbReference>
<reference evidence="4" key="1">
    <citation type="journal article" date="2023" name="GigaByte">
        <title>Genome assembly of the bearded iris, Iris pallida Lam.</title>
        <authorList>
            <person name="Bruccoleri R.E."/>
            <person name="Oakeley E.J."/>
            <person name="Faust A.M.E."/>
            <person name="Altorfer M."/>
            <person name="Dessus-Babus S."/>
            <person name="Burckhardt D."/>
            <person name="Oertli M."/>
            <person name="Naumann U."/>
            <person name="Petersen F."/>
            <person name="Wong J."/>
        </authorList>
    </citation>
    <scope>NUCLEOTIDE SEQUENCE</scope>
    <source>
        <strain evidence="4">GSM-AAB239-AS_SAM_17_03QT</strain>
    </source>
</reference>
<dbReference type="AlphaFoldDB" id="A0AAX6GCU2"/>
<feature type="compositionally biased region" description="Basic and acidic residues" evidence="1">
    <location>
        <begin position="492"/>
        <end position="501"/>
    </location>
</feature>
<evidence type="ECO:0000256" key="1">
    <source>
        <dbReference type="SAM" id="MobiDB-lite"/>
    </source>
</evidence>
<feature type="compositionally biased region" description="Acidic residues" evidence="1">
    <location>
        <begin position="43"/>
        <end position="56"/>
    </location>
</feature>
<dbReference type="Proteomes" id="UP001140949">
    <property type="component" value="Unassembled WGS sequence"/>
</dbReference>
<dbReference type="PANTHER" id="PTHR35323:SF2">
    <property type="entry name" value="SAP DOMAIN-CONTAINING PROTEIN"/>
    <property type="match status" value="1"/>
</dbReference>
<gene>
    <name evidence="4" type="ORF">M6B38_373885</name>
</gene>
<protein>
    <submittedName>
        <fullName evidence="4">Zinc finger CCCH domain-containing protein 62-like isoform X1</fullName>
    </submittedName>
</protein>
<evidence type="ECO:0000259" key="2">
    <source>
        <dbReference type="Pfam" id="PF02037"/>
    </source>
</evidence>
<feature type="region of interest" description="Disordered" evidence="1">
    <location>
        <begin position="238"/>
        <end position="350"/>
    </location>
</feature>
<accession>A0AAX6GCU2</accession>
<feature type="region of interest" description="Disordered" evidence="1">
    <location>
        <begin position="1"/>
        <end position="63"/>
    </location>
</feature>
<dbReference type="PANTHER" id="PTHR35323">
    <property type="entry name" value="SAP DOMAIN-CONTAINING PROTEIN"/>
    <property type="match status" value="1"/>
</dbReference>